<keyword evidence="5 11" id="KW-0812">Transmembrane</keyword>
<dbReference type="AlphaFoldDB" id="A0A7S4R5H2"/>
<dbReference type="GO" id="GO:0004144">
    <property type="term" value="F:diacylglycerol O-acyltransferase activity"/>
    <property type="evidence" value="ECO:0007669"/>
    <property type="project" value="TreeGrafter"/>
</dbReference>
<sequence length="342" mass="37499">MAQGWRLRARGGAMSGAASAILHRPPGVSPRSSLRGDLGVAASALLVIGSIPVLPLVLVWLWWRARKAEPDERRRAWTIFAAALASYAFLALVPAVARPGLVRSAAFRWWVEYFTVRIAYRSGEPLPRRQYLFLMMPHGLYPFSGACAVISGMVDVFHGMRMASASIAFHIPVIRQLMAWIGSIPADRASIAAALRAGSSVCVFPGGIGEMVRTDGASERLVLSGRKGVVQLALENGTPIVPVYVFGQTVLWGQLPLPRWVETLSRWLRVSLILPYGRFGTFIPRKLPLLYCVGAPIAAPRTESLAPEQVDAAHRAVIDSVRDLYETYKGIYGWGKRPLFID</sequence>
<evidence type="ECO:0000256" key="9">
    <source>
        <dbReference type="ARBA" id="ARBA00023136"/>
    </source>
</evidence>
<dbReference type="GO" id="GO:0019432">
    <property type="term" value="P:triglyceride biosynthetic process"/>
    <property type="evidence" value="ECO:0007669"/>
    <property type="project" value="TreeGrafter"/>
</dbReference>
<dbReference type="PANTHER" id="PTHR12317">
    <property type="entry name" value="DIACYLGLYCEROL O-ACYLTRANSFERASE"/>
    <property type="match status" value="1"/>
</dbReference>
<keyword evidence="8" id="KW-0443">Lipid metabolism</keyword>
<evidence type="ECO:0000256" key="7">
    <source>
        <dbReference type="ARBA" id="ARBA00022989"/>
    </source>
</evidence>
<name>A0A7S4R5H2_9DINO</name>
<feature type="transmembrane region" description="Helical" evidence="11">
    <location>
        <begin position="40"/>
        <end position="63"/>
    </location>
</feature>
<evidence type="ECO:0000313" key="13">
    <source>
        <dbReference type="EMBL" id="CAE4601853.1"/>
    </source>
</evidence>
<evidence type="ECO:0000256" key="6">
    <source>
        <dbReference type="ARBA" id="ARBA00022824"/>
    </source>
</evidence>
<keyword evidence="6 11" id="KW-0256">Endoplasmic reticulum</keyword>
<dbReference type="SMART" id="SM00563">
    <property type="entry name" value="PlsC"/>
    <property type="match status" value="1"/>
</dbReference>
<keyword evidence="9 11" id="KW-0472">Membrane</keyword>
<evidence type="ECO:0000256" key="8">
    <source>
        <dbReference type="ARBA" id="ARBA00023098"/>
    </source>
</evidence>
<organism evidence="13">
    <name type="scientific">Alexandrium monilatum</name>
    <dbReference type="NCBI Taxonomy" id="311494"/>
    <lineage>
        <taxon>Eukaryota</taxon>
        <taxon>Sar</taxon>
        <taxon>Alveolata</taxon>
        <taxon>Dinophyceae</taxon>
        <taxon>Gonyaulacales</taxon>
        <taxon>Pyrocystaceae</taxon>
        <taxon>Alexandrium</taxon>
    </lineage>
</organism>
<reference evidence="13" key="1">
    <citation type="submission" date="2021-01" db="EMBL/GenBank/DDBJ databases">
        <authorList>
            <person name="Corre E."/>
            <person name="Pelletier E."/>
            <person name="Niang G."/>
            <person name="Scheremetjew M."/>
            <person name="Finn R."/>
            <person name="Kale V."/>
            <person name="Holt S."/>
            <person name="Cochrane G."/>
            <person name="Meng A."/>
            <person name="Brown T."/>
            <person name="Cohen L."/>
        </authorList>
    </citation>
    <scope>NUCLEOTIDE SEQUENCE</scope>
    <source>
        <strain evidence="13">CCMP3105</strain>
    </source>
</reference>
<evidence type="ECO:0000256" key="5">
    <source>
        <dbReference type="ARBA" id="ARBA00022692"/>
    </source>
</evidence>
<keyword evidence="3" id="KW-0444">Lipid biosynthesis</keyword>
<dbReference type="Pfam" id="PF03982">
    <property type="entry name" value="DAGAT"/>
    <property type="match status" value="1"/>
</dbReference>
<protein>
    <recommendedName>
        <fullName evidence="11">Acyltransferase</fullName>
        <ecNumber evidence="11">2.3.1.-</ecNumber>
    </recommendedName>
</protein>
<evidence type="ECO:0000256" key="3">
    <source>
        <dbReference type="ARBA" id="ARBA00022516"/>
    </source>
</evidence>
<keyword evidence="7 11" id="KW-1133">Transmembrane helix</keyword>
<keyword evidence="4 11" id="KW-0808">Transferase</keyword>
<dbReference type="EC" id="2.3.1.-" evidence="11"/>
<dbReference type="InterPro" id="IPR007130">
    <property type="entry name" value="DAGAT"/>
</dbReference>
<evidence type="ECO:0000256" key="1">
    <source>
        <dbReference type="ARBA" id="ARBA00004477"/>
    </source>
</evidence>
<keyword evidence="10" id="KW-0012">Acyltransferase</keyword>
<evidence type="ECO:0000256" key="11">
    <source>
        <dbReference type="RuleBase" id="RU367023"/>
    </source>
</evidence>
<proteinExistence type="inferred from homology"/>
<feature type="transmembrane region" description="Helical" evidence="11">
    <location>
        <begin position="75"/>
        <end position="97"/>
    </location>
</feature>
<comment type="similarity">
    <text evidence="2 11">Belongs to the diacylglycerol acyltransferase family.</text>
</comment>
<dbReference type="PANTHER" id="PTHR12317:SF63">
    <property type="entry name" value="DIACYLGLYCEROL O-ACYLTRANSFERASE 2"/>
    <property type="match status" value="1"/>
</dbReference>
<evidence type="ECO:0000259" key="12">
    <source>
        <dbReference type="SMART" id="SM00563"/>
    </source>
</evidence>
<evidence type="ECO:0000256" key="2">
    <source>
        <dbReference type="ARBA" id="ARBA00005420"/>
    </source>
</evidence>
<comment type="subcellular location">
    <subcellularLocation>
        <location evidence="1 11">Endoplasmic reticulum membrane</location>
        <topology evidence="1 11">Multi-pass membrane protein</topology>
    </subcellularLocation>
</comment>
<dbReference type="SUPFAM" id="SSF69593">
    <property type="entry name" value="Glycerol-3-phosphate (1)-acyltransferase"/>
    <property type="match status" value="1"/>
</dbReference>
<evidence type="ECO:0000256" key="4">
    <source>
        <dbReference type="ARBA" id="ARBA00022679"/>
    </source>
</evidence>
<feature type="domain" description="Phospholipid/glycerol acyltransferase" evidence="12">
    <location>
        <begin position="132"/>
        <end position="248"/>
    </location>
</feature>
<accession>A0A7S4R5H2</accession>
<dbReference type="EMBL" id="HBNR01042311">
    <property type="protein sequence ID" value="CAE4601853.1"/>
    <property type="molecule type" value="Transcribed_RNA"/>
</dbReference>
<dbReference type="CDD" id="cd07987">
    <property type="entry name" value="LPLAT_MGAT-like"/>
    <property type="match status" value="1"/>
</dbReference>
<evidence type="ECO:0000256" key="10">
    <source>
        <dbReference type="ARBA" id="ARBA00023315"/>
    </source>
</evidence>
<dbReference type="InterPro" id="IPR002123">
    <property type="entry name" value="Plipid/glycerol_acylTrfase"/>
</dbReference>
<gene>
    <name evidence="13" type="ORF">AMON00008_LOCUS29417</name>
</gene>
<dbReference type="GO" id="GO:0005789">
    <property type="term" value="C:endoplasmic reticulum membrane"/>
    <property type="evidence" value="ECO:0007669"/>
    <property type="project" value="UniProtKB-SubCell"/>
</dbReference>